<accession>A0A5S6QPF0</accession>
<protein>
    <submittedName>
        <fullName evidence="3">Uncharacterized protein</fullName>
    </submittedName>
</protein>
<evidence type="ECO:0000313" key="3">
    <source>
        <dbReference type="WBParaSite" id="TMUE_2000009034.1"/>
    </source>
</evidence>
<proteinExistence type="predicted"/>
<organism evidence="2 3">
    <name type="scientific">Trichuris muris</name>
    <name type="common">Mouse whipworm</name>
    <dbReference type="NCBI Taxonomy" id="70415"/>
    <lineage>
        <taxon>Eukaryota</taxon>
        <taxon>Metazoa</taxon>
        <taxon>Ecdysozoa</taxon>
        <taxon>Nematoda</taxon>
        <taxon>Enoplea</taxon>
        <taxon>Dorylaimia</taxon>
        <taxon>Trichinellida</taxon>
        <taxon>Trichuridae</taxon>
        <taxon>Trichuris</taxon>
    </lineage>
</organism>
<dbReference type="WBParaSite" id="TMUE_2000009034.1">
    <property type="protein sequence ID" value="TMUE_2000009034.1"/>
    <property type="gene ID" value="WBGene00293887"/>
</dbReference>
<dbReference type="AlphaFoldDB" id="A0A5S6QPF0"/>
<reference evidence="3" key="1">
    <citation type="submission" date="2019-12" db="UniProtKB">
        <authorList>
            <consortium name="WormBaseParasite"/>
        </authorList>
    </citation>
    <scope>IDENTIFICATION</scope>
</reference>
<name>A0A5S6QPF0_TRIMR</name>
<sequence length="235" mass="25214">MSTNKQLLAQLEMLFQFAEQVSGHCEAKGVNVEVLNAAVQLFEKCADEIAALCGLTAKVEYAAESTLKEEMSLICSENNRIDDPVLEPMAFDAENAGLKEETPGAGDLFAEYFDPLIRETSNKLKKEEMHSAAISAATGNPALAEGVDLPGQKDGPYSKKGKVSSPGLLFTLDTEDVHVASGDPIMGPKERKATETAVGSPYFQQLKTIFFGASSSSNTFPSEGAEEEQDVPEVE</sequence>
<feature type="region of interest" description="Disordered" evidence="1">
    <location>
        <begin position="214"/>
        <end position="235"/>
    </location>
</feature>
<dbReference type="Proteomes" id="UP000046395">
    <property type="component" value="Unassembled WGS sequence"/>
</dbReference>
<keyword evidence="2" id="KW-1185">Reference proteome</keyword>
<evidence type="ECO:0000256" key="1">
    <source>
        <dbReference type="SAM" id="MobiDB-lite"/>
    </source>
</evidence>
<feature type="compositionally biased region" description="Acidic residues" evidence="1">
    <location>
        <begin position="224"/>
        <end position="235"/>
    </location>
</feature>
<evidence type="ECO:0000313" key="2">
    <source>
        <dbReference type="Proteomes" id="UP000046395"/>
    </source>
</evidence>